<dbReference type="EMBL" id="BAABCA010000002">
    <property type="protein sequence ID" value="GAA4233074.1"/>
    <property type="molecule type" value="Genomic_DNA"/>
</dbReference>
<keyword evidence="1" id="KW-0472">Membrane</keyword>
<accession>A0ABP8C468</accession>
<sequence>MSHSLKLPTTDTSLASSARIEKVTLQIGLLFKYCFEIAIIIMFVLLCRNKFIKQFAIQSDNNQLTTKNYQFVNIDLFLFALLKNL</sequence>
<reference evidence="3" key="1">
    <citation type="journal article" date="2019" name="Int. J. Syst. Evol. Microbiol.">
        <title>The Global Catalogue of Microorganisms (GCM) 10K type strain sequencing project: providing services to taxonomists for standard genome sequencing and annotation.</title>
        <authorList>
            <consortium name="The Broad Institute Genomics Platform"/>
            <consortium name="The Broad Institute Genome Sequencing Center for Infectious Disease"/>
            <person name="Wu L."/>
            <person name="Ma J."/>
        </authorList>
    </citation>
    <scope>NUCLEOTIDE SEQUENCE [LARGE SCALE GENOMIC DNA]</scope>
    <source>
        <strain evidence="3">JCM 17630</strain>
    </source>
</reference>
<feature type="transmembrane region" description="Helical" evidence="1">
    <location>
        <begin position="23"/>
        <end position="46"/>
    </location>
</feature>
<gene>
    <name evidence="2" type="ORF">GCM10022291_09270</name>
</gene>
<keyword evidence="1" id="KW-0812">Transmembrane</keyword>
<proteinExistence type="predicted"/>
<keyword evidence="1" id="KW-1133">Transmembrane helix</keyword>
<keyword evidence="3" id="KW-1185">Reference proteome</keyword>
<name>A0ABP8C468_9FLAO</name>
<evidence type="ECO:0000313" key="2">
    <source>
        <dbReference type="EMBL" id="GAA4233074.1"/>
    </source>
</evidence>
<organism evidence="2 3">
    <name type="scientific">Postechiella marina</name>
    <dbReference type="NCBI Taxonomy" id="943941"/>
    <lineage>
        <taxon>Bacteria</taxon>
        <taxon>Pseudomonadati</taxon>
        <taxon>Bacteroidota</taxon>
        <taxon>Flavobacteriia</taxon>
        <taxon>Flavobacteriales</taxon>
        <taxon>Flavobacteriaceae</taxon>
        <taxon>Postechiella</taxon>
    </lineage>
</organism>
<evidence type="ECO:0000313" key="3">
    <source>
        <dbReference type="Proteomes" id="UP001501496"/>
    </source>
</evidence>
<evidence type="ECO:0000256" key="1">
    <source>
        <dbReference type="SAM" id="Phobius"/>
    </source>
</evidence>
<dbReference type="Proteomes" id="UP001501496">
    <property type="component" value="Unassembled WGS sequence"/>
</dbReference>
<protein>
    <submittedName>
        <fullName evidence="2">Uncharacterized protein</fullName>
    </submittedName>
</protein>
<comment type="caution">
    <text evidence="2">The sequence shown here is derived from an EMBL/GenBank/DDBJ whole genome shotgun (WGS) entry which is preliminary data.</text>
</comment>